<evidence type="ECO:0000256" key="5">
    <source>
        <dbReference type="ARBA" id="ARBA00022695"/>
    </source>
</evidence>
<evidence type="ECO:0000313" key="15">
    <source>
        <dbReference type="EnsemblProtists" id="EOD22409"/>
    </source>
</evidence>
<dbReference type="Gene3D" id="3.30.70.270">
    <property type="match status" value="1"/>
</dbReference>
<evidence type="ECO:0000259" key="14">
    <source>
        <dbReference type="PROSITE" id="PS50173"/>
    </source>
</evidence>
<dbReference type="InterPro" id="IPR001126">
    <property type="entry name" value="UmuC"/>
</dbReference>
<evidence type="ECO:0000256" key="10">
    <source>
        <dbReference type="ARBA" id="ARBA00022932"/>
    </source>
</evidence>
<dbReference type="AlphaFoldDB" id="A0A0D3JFX4"/>
<evidence type="ECO:0000256" key="1">
    <source>
        <dbReference type="ARBA" id="ARBA00010945"/>
    </source>
</evidence>
<dbReference type="Gene3D" id="3.40.1170.60">
    <property type="match status" value="1"/>
</dbReference>
<keyword evidence="7" id="KW-0479">Metal-binding</keyword>
<evidence type="ECO:0000256" key="12">
    <source>
        <dbReference type="ARBA" id="ARBA00049244"/>
    </source>
</evidence>
<dbReference type="HOGENOM" id="CLU_012348_11_4_1"/>
<evidence type="ECO:0000256" key="4">
    <source>
        <dbReference type="ARBA" id="ARBA00022679"/>
    </source>
</evidence>
<evidence type="ECO:0000256" key="2">
    <source>
        <dbReference type="ARBA" id="ARBA00012417"/>
    </source>
</evidence>
<dbReference type="EC" id="2.7.7.7" evidence="2"/>
<dbReference type="FunFam" id="3.30.1490.100:FF:000004">
    <property type="entry name" value="DNA polymerase IV"/>
    <property type="match status" value="1"/>
</dbReference>
<dbReference type="PANTHER" id="PTHR11076">
    <property type="entry name" value="DNA REPAIR POLYMERASE UMUC / TRANSFERASE FAMILY MEMBER"/>
    <property type="match status" value="1"/>
</dbReference>
<dbReference type="InterPro" id="IPR043502">
    <property type="entry name" value="DNA/RNA_pol_sf"/>
</dbReference>
<dbReference type="InterPro" id="IPR050116">
    <property type="entry name" value="DNA_polymerase-Y"/>
</dbReference>
<dbReference type="PANTHER" id="PTHR11076:SF33">
    <property type="entry name" value="DNA POLYMERASE KAPPA"/>
    <property type="match status" value="1"/>
</dbReference>
<name>A0A0D3JFX4_EMIH1</name>
<dbReference type="GO" id="GO:0006260">
    <property type="term" value="P:DNA replication"/>
    <property type="evidence" value="ECO:0007669"/>
    <property type="project" value="UniProtKB-KW"/>
</dbReference>
<evidence type="ECO:0000256" key="13">
    <source>
        <dbReference type="SAM" id="MobiDB-lite"/>
    </source>
</evidence>
<keyword evidence="10" id="KW-0239">DNA-directed DNA polymerase</keyword>
<feature type="domain" description="UmuC" evidence="14">
    <location>
        <begin position="112"/>
        <end position="327"/>
    </location>
</feature>
<dbReference type="RefSeq" id="XP_005774838.1">
    <property type="nucleotide sequence ID" value="XM_005774781.1"/>
</dbReference>
<dbReference type="SUPFAM" id="SSF100879">
    <property type="entry name" value="Lesion bypass DNA polymerase (Y-family), little finger domain"/>
    <property type="match status" value="1"/>
</dbReference>
<dbReference type="GO" id="GO:0046872">
    <property type="term" value="F:metal ion binding"/>
    <property type="evidence" value="ECO:0007669"/>
    <property type="project" value="UniProtKB-KW"/>
</dbReference>
<dbReference type="InterPro" id="IPR022880">
    <property type="entry name" value="DNApol_IV"/>
</dbReference>
<dbReference type="PROSITE" id="PS50173">
    <property type="entry name" value="UMUC"/>
    <property type="match status" value="1"/>
</dbReference>
<dbReference type="GO" id="GO:0005634">
    <property type="term" value="C:nucleus"/>
    <property type="evidence" value="ECO:0007669"/>
    <property type="project" value="TreeGrafter"/>
</dbReference>
<accession>A0A0D3JFX4</accession>
<dbReference type="EnsemblProtists" id="EOD22409">
    <property type="protein sequence ID" value="EOD22409"/>
    <property type="gene ID" value="EMIHUDRAFT_558102"/>
</dbReference>
<protein>
    <recommendedName>
        <fullName evidence="3">DNA polymerase kappa</fullName>
        <ecNumber evidence="2">2.7.7.7</ecNumber>
    </recommendedName>
</protein>
<dbReference type="GO" id="GO:0042276">
    <property type="term" value="P:error-prone translesion synthesis"/>
    <property type="evidence" value="ECO:0007669"/>
    <property type="project" value="TreeGrafter"/>
</dbReference>
<keyword evidence="16" id="KW-1185">Reference proteome</keyword>
<dbReference type="KEGG" id="ehx:EMIHUDRAFT_558102"/>
<dbReference type="Pfam" id="PF11799">
    <property type="entry name" value="IMS_C"/>
    <property type="match status" value="1"/>
</dbReference>
<keyword evidence="6" id="KW-0235">DNA replication</keyword>
<keyword evidence="5" id="KW-0548">Nucleotidyltransferase</keyword>
<keyword evidence="4" id="KW-0808">Transferase</keyword>
<keyword evidence="8" id="KW-0227">DNA damage</keyword>
<evidence type="ECO:0000313" key="16">
    <source>
        <dbReference type="Proteomes" id="UP000013827"/>
    </source>
</evidence>
<evidence type="ECO:0000256" key="3">
    <source>
        <dbReference type="ARBA" id="ARBA00016178"/>
    </source>
</evidence>
<dbReference type="eggNOG" id="KOG2094">
    <property type="taxonomic scope" value="Eukaryota"/>
</dbReference>
<dbReference type="Gene3D" id="3.30.1490.100">
    <property type="entry name" value="DNA polymerase, Y-family, little finger domain"/>
    <property type="match status" value="1"/>
</dbReference>
<proteinExistence type="inferred from homology"/>
<keyword evidence="9" id="KW-0460">Magnesium</keyword>
<dbReference type="InterPro" id="IPR024728">
    <property type="entry name" value="PolY_HhH_motif"/>
</dbReference>
<dbReference type="InterPro" id="IPR043128">
    <property type="entry name" value="Rev_trsase/Diguanyl_cyclase"/>
</dbReference>
<dbReference type="Gene3D" id="1.10.150.810">
    <property type="match status" value="2"/>
</dbReference>
<evidence type="ECO:0000256" key="9">
    <source>
        <dbReference type="ARBA" id="ARBA00022842"/>
    </source>
</evidence>
<dbReference type="GO" id="GO:0003684">
    <property type="term" value="F:damaged DNA binding"/>
    <property type="evidence" value="ECO:0007669"/>
    <property type="project" value="InterPro"/>
</dbReference>
<evidence type="ECO:0000256" key="6">
    <source>
        <dbReference type="ARBA" id="ARBA00022705"/>
    </source>
</evidence>
<reference evidence="16" key="1">
    <citation type="journal article" date="2013" name="Nature">
        <title>Pan genome of the phytoplankton Emiliania underpins its global distribution.</title>
        <authorList>
            <person name="Read B.A."/>
            <person name="Kegel J."/>
            <person name="Klute M.J."/>
            <person name="Kuo A."/>
            <person name="Lefebvre S.C."/>
            <person name="Maumus F."/>
            <person name="Mayer C."/>
            <person name="Miller J."/>
            <person name="Monier A."/>
            <person name="Salamov A."/>
            <person name="Young J."/>
            <person name="Aguilar M."/>
            <person name="Claverie J.M."/>
            <person name="Frickenhaus S."/>
            <person name="Gonzalez K."/>
            <person name="Herman E.K."/>
            <person name="Lin Y.C."/>
            <person name="Napier J."/>
            <person name="Ogata H."/>
            <person name="Sarno A.F."/>
            <person name="Shmutz J."/>
            <person name="Schroeder D."/>
            <person name="de Vargas C."/>
            <person name="Verret F."/>
            <person name="von Dassow P."/>
            <person name="Valentin K."/>
            <person name="Van de Peer Y."/>
            <person name="Wheeler G."/>
            <person name="Dacks J.B."/>
            <person name="Delwiche C.F."/>
            <person name="Dyhrman S.T."/>
            <person name="Glockner G."/>
            <person name="John U."/>
            <person name="Richards T."/>
            <person name="Worden A.Z."/>
            <person name="Zhang X."/>
            <person name="Grigoriev I.V."/>
            <person name="Allen A.E."/>
            <person name="Bidle K."/>
            <person name="Borodovsky M."/>
            <person name="Bowler C."/>
            <person name="Brownlee C."/>
            <person name="Cock J.M."/>
            <person name="Elias M."/>
            <person name="Gladyshev V.N."/>
            <person name="Groth M."/>
            <person name="Guda C."/>
            <person name="Hadaegh A."/>
            <person name="Iglesias-Rodriguez M.D."/>
            <person name="Jenkins J."/>
            <person name="Jones B.M."/>
            <person name="Lawson T."/>
            <person name="Leese F."/>
            <person name="Lindquist E."/>
            <person name="Lobanov A."/>
            <person name="Lomsadze A."/>
            <person name="Malik S.B."/>
            <person name="Marsh M.E."/>
            <person name="Mackinder L."/>
            <person name="Mock T."/>
            <person name="Mueller-Roeber B."/>
            <person name="Pagarete A."/>
            <person name="Parker M."/>
            <person name="Probert I."/>
            <person name="Quesneville H."/>
            <person name="Raines C."/>
            <person name="Rensing S.A."/>
            <person name="Riano-Pachon D.M."/>
            <person name="Richier S."/>
            <person name="Rokitta S."/>
            <person name="Shiraiwa Y."/>
            <person name="Soanes D.M."/>
            <person name="van der Giezen M."/>
            <person name="Wahlund T.M."/>
            <person name="Williams B."/>
            <person name="Wilson W."/>
            <person name="Wolfe G."/>
            <person name="Wurch L.L."/>
        </authorList>
    </citation>
    <scope>NUCLEOTIDE SEQUENCE</scope>
</reference>
<dbReference type="SUPFAM" id="SSF56672">
    <property type="entry name" value="DNA/RNA polymerases"/>
    <property type="match status" value="1"/>
</dbReference>
<dbReference type="GO" id="GO:0003887">
    <property type="term" value="F:DNA-directed DNA polymerase activity"/>
    <property type="evidence" value="ECO:0007669"/>
    <property type="project" value="UniProtKB-KW"/>
</dbReference>
<dbReference type="Pfam" id="PF11798">
    <property type="entry name" value="IMS_HHH"/>
    <property type="match status" value="1"/>
</dbReference>
<dbReference type="InterPro" id="IPR017961">
    <property type="entry name" value="DNA_pol_Y-fam_little_finger"/>
</dbReference>
<dbReference type="Proteomes" id="UP000013827">
    <property type="component" value="Unassembled WGS sequence"/>
</dbReference>
<dbReference type="GeneID" id="17267954"/>
<organism evidence="15 16">
    <name type="scientific">Emiliania huxleyi (strain CCMP1516)</name>
    <dbReference type="NCBI Taxonomy" id="280463"/>
    <lineage>
        <taxon>Eukaryota</taxon>
        <taxon>Haptista</taxon>
        <taxon>Haptophyta</taxon>
        <taxon>Prymnesiophyceae</taxon>
        <taxon>Isochrysidales</taxon>
        <taxon>Noelaerhabdaceae</taxon>
        <taxon>Emiliania</taxon>
    </lineage>
</organism>
<dbReference type="InterPro" id="IPR036775">
    <property type="entry name" value="DNA_pol_Y-fam_lit_finger_sf"/>
</dbReference>
<dbReference type="CDD" id="cd03586">
    <property type="entry name" value="PolY_Pol_IV_kappa"/>
    <property type="match status" value="1"/>
</dbReference>
<feature type="region of interest" description="Disordered" evidence="13">
    <location>
        <begin position="221"/>
        <end position="245"/>
    </location>
</feature>
<dbReference type="STRING" id="2903.R1ENG2"/>
<dbReference type="Pfam" id="PF00817">
    <property type="entry name" value="IMS"/>
    <property type="match status" value="1"/>
</dbReference>
<evidence type="ECO:0000256" key="7">
    <source>
        <dbReference type="ARBA" id="ARBA00022723"/>
    </source>
</evidence>
<comment type="similarity">
    <text evidence="1">Belongs to the DNA polymerase type-Y family.</text>
</comment>
<dbReference type="PaxDb" id="2903-EOD22409"/>
<dbReference type="GO" id="GO:0006281">
    <property type="term" value="P:DNA repair"/>
    <property type="evidence" value="ECO:0007669"/>
    <property type="project" value="UniProtKB-KW"/>
</dbReference>
<keyword evidence="11" id="KW-0234">DNA repair</keyword>
<evidence type="ECO:0000256" key="11">
    <source>
        <dbReference type="ARBA" id="ARBA00023204"/>
    </source>
</evidence>
<sequence length="470" mass="49986">MPRSPSPSPPAGQPSTASDAGDAVKAIYVFANEKGGMTDINRGKINEIIAQLSQSSAYTAKLLKSDRRVDETVALLQQKLQLSDEGARRSAAAVVARQVAALEASRRADRCCAVIDFDMFYAAVEIRDRPELADKPVAVGGIGMISTANYVARRWGVRSAMPGFIGQALCRQLVFVRPDFAKYTAVAEVARAIFREYDPKMTAGSLDEAYLDLTDHLHKRARDGGGGGAGDDSGDCDGGGEGERRGTALTGEALGELAGEVVGEIRARVKEATRGLTTSAGIGPNFLLAKIAADVRKPDGQFCTGWSREAVLSFLAPLPVRKVPGVGRVMEKARARKDGAASAVCELLSRAAEARLLFTPGSADSLLRKSLGWEEGGREEAAGEALQKGISCERTFRPTGDEAELGETLRRLCASLAEEMAARQLRGRTVTLKMKTSDFDLLTRDSSAARPVGAAEELQARAVMPLTVAD</sequence>
<reference evidence="15" key="2">
    <citation type="submission" date="2024-10" db="UniProtKB">
        <authorList>
            <consortium name="EnsemblProtists"/>
        </authorList>
    </citation>
    <scope>IDENTIFICATION</scope>
</reference>
<comment type="catalytic activity">
    <reaction evidence="12">
        <text>DNA(n) + a 2'-deoxyribonucleoside 5'-triphosphate = DNA(n+1) + diphosphate</text>
        <dbReference type="Rhea" id="RHEA:22508"/>
        <dbReference type="Rhea" id="RHEA-COMP:17339"/>
        <dbReference type="Rhea" id="RHEA-COMP:17340"/>
        <dbReference type="ChEBI" id="CHEBI:33019"/>
        <dbReference type="ChEBI" id="CHEBI:61560"/>
        <dbReference type="ChEBI" id="CHEBI:173112"/>
        <dbReference type="EC" id="2.7.7.7"/>
    </reaction>
</comment>
<evidence type="ECO:0000256" key="8">
    <source>
        <dbReference type="ARBA" id="ARBA00022763"/>
    </source>
</evidence>